<dbReference type="EMBL" id="VFOS01000003">
    <property type="protein sequence ID" value="TQL58664.1"/>
    <property type="molecule type" value="Genomic_DNA"/>
</dbReference>
<protein>
    <recommendedName>
        <fullName evidence="1">Gp5/Type VI secretion system Vgr protein OB-fold domain-containing protein</fullName>
    </recommendedName>
</protein>
<organism evidence="2 3">
    <name type="scientific">Rarobacter faecitabidus</name>
    <dbReference type="NCBI Taxonomy" id="13243"/>
    <lineage>
        <taxon>Bacteria</taxon>
        <taxon>Bacillati</taxon>
        <taxon>Actinomycetota</taxon>
        <taxon>Actinomycetes</taxon>
        <taxon>Micrococcales</taxon>
        <taxon>Rarobacteraceae</taxon>
        <taxon>Rarobacter</taxon>
    </lineage>
</organism>
<dbReference type="InterPro" id="IPR037026">
    <property type="entry name" value="Vgr_OB-fold_dom_sf"/>
</dbReference>
<dbReference type="Pfam" id="PF04717">
    <property type="entry name" value="Phage_base_V"/>
    <property type="match status" value="1"/>
</dbReference>
<dbReference type="OrthoDB" id="1907165at2"/>
<accession>A0A542ZE95</accession>
<evidence type="ECO:0000313" key="2">
    <source>
        <dbReference type="EMBL" id="TQL58664.1"/>
    </source>
</evidence>
<dbReference type="Gene3D" id="2.40.50.230">
    <property type="entry name" value="Gp5 N-terminal domain"/>
    <property type="match status" value="1"/>
</dbReference>
<sequence>MTAPGSVATGPANPSLVGFEIKVGGTALSAVWLSDLMDLRVQLAVNTVGRAVLRFRDDGFKKAEDTSMFAPSAEVKINAINRLTPSASETSSVIIEGEVVALESSADELGQVFSVTVLDMAHKLTRGTIAVAGLKSKDTDLLTQIVQQRGLTLNATGTYVSEWLMYARSPIGAVQEVADRQGWHWSASAKKINMWSASQGTAPGAALVTVNLGTTLTALSVRDTPLSGEKVKVLGWDQAQHQEIVGESDPESSRAAIDFRHRAQDPAPTILQSHAHVSDATEAKTLAAARAGTGGHIVARGRGVVMPNLQPGGQLEIQSAGTLSGTYYVREVQHRFSLHGSSTEFVAGDRDAPQLTAPHQATTDSALPSRFDRLTIGVVTDVGSKSKDSTLGSVKVKFVALDNQIASHWASVMQLGAAAGRGLALLPEINDQVVIGFVDGDTRRPVVLGGLFSAKNQPDLPDDLVDGNGTVRVHSLVTANGDRLELHSGSEKAKHFIRLALKNGNHEIVLGEDGVKVNVPSGEPIAIKAGDSSITLDGNGSIKLKGTTIELAADSSIKLSAAEVKIDAKSQAELSSAGALKLKGAIANLEASGPVNVKGAVVNLN</sequence>
<evidence type="ECO:0000313" key="3">
    <source>
        <dbReference type="Proteomes" id="UP000315389"/>
    </source>
</evidence>
<proteinExistence type="predicted"/>
<evidence type="ECO:0000259" key="1">
    <source>
        <dbReference type="Pfam" id="PF04717"/>
    </source>
</evidence>
<dbReference type="InterPro" id="IPR006531">
    <property type="entry name" value="Gp5/Vgr_OB"/>
</dbReference>
<dbReference type="RefSeq" id="WP_142121756.1">
    <property type="nucleotide sequence ID" value="NZ_BAAASV010000002.1"/>
</dbReference>
<name>A0A542ZE95_RARFA</name>
<gene>
    <name evidence="2" type="ORF">FB461_2082</name>
</gene>
<dbReference type="Proteomes" id="UP000315389">
    <property type="component" value="Unassembled WGS sequence"/>
</dbReference>
<keyword evidence="3" id="KW-1185">Reference proteome</keyword>
<reference evidence="2 3" key="1">
    <citation type="submission" date="2019-06" db="EMBL/GenBank/DDBJ databases">
        <title>Sequencing the genomes of 1000 actinobacteria strains.</title>
        <authorList>
            <person name="Klenk H.-P."/>
        </authorList>
    </citation>
    <scope>NUCLEOTIDE SEQUENCE [LARGE SCALE GENOMIC DNA]</scope>
    <source>
        <strain evidence="2 3">DSM 4813</strain>
    </source>
</reference>
<feature type="domain" description="Gp5/Type VI secretion system Vgr protein OB-fold" evidence="1">
    <location>
        <begin position="376"/>
        <end position="452"/>
    </location>
</feature>
<dbReference type="AlphaFoldDB" id="A0A542ZE95"/>
<comment type="caution">
    <text evidence="2">The sequence shown here is derived from an EMBL/GenBank/DDBJ whole genome shotgun (WGS) entry which is preliminary data.</text>
</comment>
<dbReference type="SUPFAM" id="SSF69255">
    <property type="entry name" value="gp5 N-terminal domain-like"/>
    <property type="match status" value="1"/>
</dbReference>